<dbReference type="InterPro" id="IPR000782">
    <property type="entry name" value="FAS1_domain"/>
</dbReference>
<dbReference type="PANTHER" id="PTHR10900">
    <property type="entry name" value="PERIOSTIN-RELATED"/>
    <property type="match status" value="1"/>
</dbReference>
<name>A0A937D2N1_9BURK</name>
<evidence type="ECO:0000259" key="2">
    <source>
        <dbReference type="PROSITE" id="PS50213"/>
    </source>
</evidence>
<dbReference type="PROSITE" id="PS51257">
    <property type="entry name" value="PROKAR_LIPOPROTEIN"/>
    <property type="match status" value="1"/>
</dbReference>
<accession>A0A937D2N1</accession>
<dbReference type="SUPFAM" id="SSF82153">
    <property type="entry name" value="FAS1 domain"/>
    <property type="match status" value="1"/>
</dbReference>
<sequence>MLAWIRRLAALTSIAFLAACGGGNDGPDLNVVESAQADSRFSILVEAVSAAGLGPTLSGPGPFTVFAPTNTAFAALLSELGVTKDQLLADRALLTQVLTYHVVPGRVLSSQVPVGVPITTVQGQTFTVSPTLAITDQRGRTARIIETDLLATNGVIHAIDRVILPRP</sequence>
<protein>
    <submittedName>
        <fullName evidence="3">Fasciclin domain-containing protein</fullName>
    </submittedName>
</protein>
<comment type="caution">
    <text evidence="3">The sequence shown here is derived from an EMBL/GenBank/DDBJ whole genome shotgun (WGS) entry which is preliminary data.</text>
</comment>
<dbReference type="Pfam" id="PF02469">
    <property type="entry name" value="Fasciclin"/>
    <property type="match status" value="1"/>
</dbReference>
<evidence type="ECO:0000313" key="3">
    <source>
        <dbReference type="EMBL" id="MBL0421789.1"/>
    </source>
</evidence>
<proteinExistence type="predicted"/>
<organism evidence="3 4">
    <name type="scientific">Ramlibacter aurantiacus</name>
    <dbReference type="NCBI Taxonomy" id="2801330"/>
    <lineage>
        <taxon>Bacteria</taxon>
        <taxon>Pseudomonadati</taxon>
        <taxon>Pseudomonadota</taxon>
        <taxon>Betaproteobacteria</taxon>
        <taxon>Burkholderiales</taxon>
        <taxon>Comamonadaceae</taxon>
        <taxon>Ramlibacter</taxon>
    </lineage>
</organism>
<dbReference type="SMART" id="SM00554">
    <property type="entry name" value="FAS1"/>
    <property type="match status" value="1"/>
</dbReference>
<evidence type="ECO:0000256" key="1">
    <source>
        <dbReference type="SAM" id="SignalP"/>
    </source>
</evidence>
<dbReference type="AlphaFoldDB" id="A0A937D2N1"/>
<feature type="signal peptide" evidence="1">
    <location>
        <begin position="1"/>
        <end position="18"/>
    </location>
</feature>
<evidence type="ECO:0000313" key="4">
    <source>
        <dbReference type="Proteomes" id="UP000613011"/>
    </source>
</evidence>
<keyword evidence="4" id="KW-1185">Reference proteome</keyword>
<feature type="domain" description="FAS1" evidence="2">
    <location>
        <begin position="28"/>
        <end position="163"/>
    </location>
</feature>
<reference evidence="3" key="1">
    <citation type="submission" date="2021-01" db="EMBL/GenBank/DDBJ databases">
        <title>Ramlibacter sp. strain AW1 16S ribosomal RNA gene Genome sequencing and assembly.</title>
        <authorList>
            <person name="Kang M."/>
        </authorList>
    </citation>
    <scope>NUCLEOTIDE SEQUENCE</scope>
    <source>
        <strain evidence="3">AW1</strain>
    </source>
</reference>
<feature type="chain" id="PRO_5036952207" evidence="1">
    <location>
        <begin position="19"/>
        <end position="167"/>
    </location>
</feature>
<dbReference type="PROSITE" id="PS50213">
    <property type="entry name" value="FAS1"/>
    <property type="match status" value="1"/>
</dbReference>
<dbReference type="EMBL" id="JAEQNA010000006">
    <property type="protein sequence ID" value="MBL0421789.1"/>
    <property type="molecule type" value="Genomic_DNA"/>
</dbReference>
<dbReference type="Proteomes" id="UP000613011">
    <property type="component" value="Unassembled WGS sequence"/>
</dbReference>
<dbReference type="InterPro" id="IPR050904">
    <property type="entry name" value="Adhesion/Biosynth-related"/>
</dbReference>
<dbReference type="Gene3D" id="2.30.180.10">
    <property type="entry name" value="FAS1 domain"/>
    <property type="match status" value="1"/>
</dbReference>
<dbReference type="RefSeq" id="WP_201684871.1">
    <property type="nucleotide sequence ID" value="NZ_JAEQNA010000006.1"/>
</dbReference>
<dbReference type="PANTHER" id="PTHR10900:SF77">
    <property type="entry name" value="FI19380P1"/>
    <property type="match status" value="1"/>
</dbReference>
<keyword evidence="1" id="KW-0732">Signal</keyword>
<gene>
    <name evidence="3" type="ORF">JI739_15675</name>
</gene>
<dbReference type="InterPro" id="IPR036378">
    <property type="entry name" value="FAS1_dom_sf"/>
</dbReference>
<dbReference type="FunFam" id="2.30.180.10:FF:000032">
    <property type="entry name" value="Fasciclin domain-containing protein, putative"/>
    <property type="match status" value="1"/>
</dbReference>